<evidence type="ECO:0000313" key="2">
    <source>
        <dbReference type="Proteomes" id="UP000186513"/>
    </source>
</evidence>
<protein>
    <recommendedName>
        <fullName evidence="3">DUF1993 domain-containing protein</fullName>
    </recommendedName>
</protein>
<keyword evidence="2" id="KW-1185">Reference proteome</keyword>
<evidence type="ECO:0000313" key="1">
    <source>
        <dbReference type="EMBL" id="SFZ79131.1"/>
    </source>
</evidence>
<dbReference type="InterPro" id="IPR018531">
    <property type="entry name" value="DUF1993"/>
</dbReference>
<organism evidence="1 2">
    <name type="scientific">Chitinimonas taiwanensis DSM 18899</name>
    <dbReference type="NCBI Taxonomy" id="1121279"/>
    <lineage>
        <taxon>Bacteria</taxon>
        <taxon>Pseudomonadati</taxon>
        <taxon>Pseudomonadota</taxon>
        <taxon>Betaproteobacteria</taxon>
        <taxon>Neisseriales</taxon>
        <taxon>Chitinibacteraceae</taxon>
        <taxon>Chitinimonas</taxon>
    </lineage>
</organism>
<dbReference type="Pfam" id="PF09351">
    <property type="entry name" value="DUF1993"/>
    <property type="match status" value="1"/>
</dbReference>
<dbReference type="PANTHER" id="PTHR36922">
    <property type="entry name" value="BLL2446 PROTEIN"/>
    <property type="match status" value="1"/>
</dbReference>
<name>A0A1K2HQV4_9NEIS</name>
<dbReference type="OrthoDB" id="338237at2"/>
<sequence length="182" mass="19728">MSVDLYSAAVPVLQRYLQQLRQLLAKAASAAQAQGLDEHAVLAARLVPDMFGVAQQAQIAIGFARRACAPLLDMEAELANQPQTSFGTLDAYAAATLHWLAHIDATRFNAAAERPIHSEAGFAQLQLPGQQHVLHYALPNFFFHLSLCYAGLRAQGLPLSKQDFDGLHAYPAGFSFEAKPTT</sequence>
<dbReference type="Gene3D" id="1.20.120.450">
    <property type="entry name" value="dinb family like domain"/>
    <property type="match status" value="1"/>
</dbReference>
<dbReference type="EMBL" id="FPKR01000015">
    <property type="protein sequence ID" value="SFZ79131.1"/>
    <property type="molecule type" value="Genomic_DNA"/>
</dbReference>
<gene>
    <name evidence="1" type="ORF">SAMN02745887_03387</name>
</gene>
<accession>A0A1K2HQV4</accession>
<dbReference type="AlphaFoldDB" id="A0A1K2HQV4"/>
<proteinExistence type="predicted"/>
<dbReference type="PANTHER" id="PTHR36922:SF1">
    <property type="entry name" value="DUF1993 DOMAIN-CONTAINING PROTEIN"/>
    <property type="match status" value="1"/>
</dbReference>
<dbReference type="STRING" id="1121279.SAMN02745887_03387"/>
<reference evidence="1 2" key="1">
    <citation type="submission" date="2016-11" db="EMBL/GenBank/DDBJ databases">
        <authorList>
            <person name="Jaros S."/>
            <person name="Januszkiewicz K."/>
            <person name="Wedrychowicz H."/>
        </authorList>
    </citation>
    <scope>NUCLEOTIDE SEQUENCE [LARGE SCALE GENOMIC DNA]</scope>
    <source>
        <strain evidence="1 2">DSM 18899</strain>
    </source>
</reference>
<dbReference type="Proteomes" id="UP000186513">
    <property type="component" value="Unassembled WGS sequence"/>
</dbReference>
<evidence type="ECO:0008006" key="3">
    <source>
        <dbReference type="Google" id="ProtNLM"/>
    </source>
</evidence>
<dbReference type="RefSeq" id="WP_072429870.1">
    <property type="nucleotide sequence ID" value="NZ_FPKR01000015.1"/>
</dbReference>
<dbReference type="InterPro" id="IPR034660">
    <property type="entry name" value="DinB/YfiT-like"/>
</dbReference>
<dbReference type="SUPFAM" id="SSF109854">
    <property type="entry name" value="DinB/YfiT-like putative metalloenzymes"/>
    <property type="match status" value="1"/>
</dbReference>